<dbReference type="STRING" id="1420583.V473_01945"/>
<keyword evidence="3" id="KW-1185">Reference proteome</keyword>
<dbReference type="Proteomes" id="UP000052232">
    <property type="component" value="Unassembled WGS sequence"/>
</dbReference>
<dbReference type="RefSeq" id="WP_066599886.1">
    <property type="nucleotide sequence ID" value="NZ_KQ130434.1"/>
</dbReference>
<organism evidence="2 3">
    <name type="scientific">Sphingobium cupriresistens LL01</name>
    <dbReference type="NCBI Taxonomy" id="1420583"/>
    <lineage>
        <taxon>Bacteria</taxon>
        <taxon>Pseudomonadati</taxon>
        <taxon>Pseudomonadota</taxon>
        <taxon>Alphaproteobacteria</taxon>
        <taxon>Sphingomonadales</taxon>
        <taxon>Sphingomonadaceae</taxon>
        <taxon>Sphingobium</taxon>
    </lineage>
</organism>
<evidence type="ECO:0000313" key="3">
    <source>
        <dbReference type="Proteomes" id="UP000052232"/>
    </source>
</evidence>
<dbReference type="InterPro" id="IPR013100">
    <property type="entry name" value="LEH"/>
</dbReference>
<sequence length="144" mass="16246">MGTREESIALEFIGYFRDNWPDDLDAPLRLVSDDCYYQSIVPTTDPIRGKAAIKAKWERIRAAYGDQRHDMKGVASSDTLVFTERTDWSHTNGKWVSIPLVAVFEIGPQGKIVAWREYLDGGNVARQIGMAVEDLEQSLRSEPA</sequence>
<evidence type="ECO:0000313" key="2">
    <source>
        <dbReference type="EMBL" id="KMS57039.1"/>
    </source>
</evidence>
<accession>A0A0J7XZT2</accession>
<dbReference type="AlphaFoldDB" id="A0A0J7XZT2"/>
<comment type="caution">
    <text evidence="2">The sequence shown here is derived from an EMBL/GenBank/DDBJ whole genome shotgun (WGS) entry which is preliminary data.</text>
</comment>
<dbReference type="PATRIC" id="fig|1420583.3.peg.388"/>
<dbReference type="Pfam" id="PF07858">
    <property type="entry name" value="LEH"/>
    <property type="match status" value="1"/>
</dbReference>
<gene>
    <name evidence="2" type="ORF">V473_01945</name>
</gene>
<reference evidence="2 3" key="1">
    <citation type="journal article" date="2015" name="G3 (Bethesda)">
        <title>Insights into Ongoing Evolution of the Hexachlorocyclohexane Catabolic Pathway from Comparative Genomics of Ten Sphingomonadaceae Strains.</title>
        <authorList>
            <person name="Pearce S.L."/>
            <person name="Oakeshott J.G."/>
            <person name="Pandey G."/>
        </authorList>
    </citation>
    <scope>NUCLEOTIDE SEQUENCE [LARGE SCALE GENOMIC DNA]</scope>
    <source>
        <strain evidence="2 3">LL01</strain>
    </source>
</reference>
<name>A0A0J7XZT2_9SPHN</name>
<proteinExistence type="predicted"/>
<protein>
    <submittedName>
        <fullName evidence="2">Terpene synthase</fullName>
    </submittedName>
</protein>
<dbReference type="Gene3D" id="3.10.450.50">
    <property type="match status" value="1"/>
</dbReference>
<dbReference type="SUPFAM" id="SSF54427">
    <property type="entry name" value="NTF2-like"/>
    <property type="match status" value="1"/>
</dbReference>
<dbReference type="InterPro" id="IPR032710">
    <property type="entry name" value="NTF2-like_dom_sf"/>
</dbReference>
<dbReference type="EMBL" id="JACT01000001">
    <property type="protein sequence ID" value="KMS57039.1"/>
    <property type="molecule type" value="Genomic_DNA"/>
</dbReference>
<evidence type="ECO:0000259" key="1">
    <source>
        <dbReference type="Pfam" id="PF07858"/>
    </source>
</evidence>
<feature type="domain" description="Limonene-1,2-epoxide hydrolase" evidence="1">
    <location>
        <begin position="22"/>
        <end position="122"/>
    </location>
</feature>